<evidence type="ECO:0000313" key="1">
    <source>
        <dbReference type="EMBL" id="SFN51328.1"/>
    </source>
</evidence>
<organism evidence="1 2">
    <name type="scientific">Paenimyroides ummariense</name>
    <dbReference type="NCBI Taxonomy" id="913024"/>
    <lineage>
        <taxon>Bacteria</taxon>
        <taxon>Pseudomonadati</taxon>
        <taxon>Bacteroidota</taxon>
        <taxon>Flavobacteriia</taxon>
        <taxon>Flavobacteriales</taxon>
        <taxon>Flavobacteriaceae</taxon>
        <taxon>Paenimyroides</taxon>
    </lineage>
</organism>
<gene>
    <name evidence="1" type="ORF">SAMN05421741_106128</name>
</gene>
<dbReference type="OrthoDB" id="1334087at2"/>
<dbReference type="AlphaFoldDB" id="A0A1I4ZMB4"/>
<accession>A0A1I4ZMB4</accession>
<dbReference type="EMBL" id="FOVI01000006">
    <property type="protein sequence ID" value="SFN51328.1"/>
    <property type="molecule type" value="Genomic_DNA"/>
</dbReference>
<reference evidence="2" key="1">
    <citation type="submission" date="2016-10" db="EMBL/GenBank/DDBJ databases">
        <authorList>
            <person name="Varghese N."/>
            <person name="Submissions S."/>
        </authorList>
    </citation>
    <scope>NUCLEOTIDE SEQUENCE [LARGE SCALE GENOMIC DNA]</scope>
    <source>
        <strain evidence="2">DS-12</strain>
    </source>
</reference>
<sequence length="332" mass="38951">MKLFKAIGVLIFIITSNTSGICQSRIFYDGLEPSENYFDILDSTLKHNQKTKEKLFDGLADRYKVRMLVQPSFDVKYIFQIDEILKDYQLEKYVVRFHKLNSRIHTLEDYDKVKVKKYEASMNEDDIELLTDVFAVVVDKTRYEKSNMDIYDGTKYLLGVWDYYGWRSGNVNSPRDPEIKSLIDVVENLIKQTQSKRNVKISEADRKILDQIISNSQRQSTSADYELVSRIIKVIEDNESKYCSKISEDNAVYVEKSLNNIKNTAAKNLAYNQFNKKDLKNLIEFVLEEFVSFNTFSEEDKREIILSESDIILENEENIKNNIFQLILKEFD</sequence>
<name>A0A1I4ZMB4_9FLAO</name>
<keyword evidence="2" id="KW-1185">Reference proteome</keyword>
<evidence type="ECO:0000313" key="2">
    <source>
        <dbReference type="Proteomes" id="UP000199036"/>
    </source>
</evidence>
<protein>
    <submittedName>
        <fullName evidence="1">Uncharacterized protein</fullName>
    </submittedName>
</protein>
<dbReference type="RefSeq" id="WP_143095599.1">
    <property type="nucleotide sequence ID" value="NZ_FOVI01000006.1"/>
</dbReference>
<proteinExistence type="predicted"/>
<dbReference type="Proteomes" id="UP000199036">
    <property type="component" value="Unassembled WGS sequence"/>
</dbReference>